<organism evidence="1 2">
    <name type="scientific">Haemophilus paracuniculus</name>
    <dbReference type="NCBI Taxonomy" id="734"/>
    <lineage>
        <taxon>Bacteria</taxon>
        <taxon>Pseudomonadati</taxon>
        <taxon>Pseudomonadota</taxon>
        <taxon>Gammaproteobacteria</taxon>
        <taxon>Pasteurellales</taxon>
        <taxon>Pasteurellaceae</taxon>
        <taxon>Haemophilus</taxon>
    </lineage>
</organism>
<dbReference type="STRING" id="734.B0187_05735"/>
<dbReference type="NCBIfam" id="TIGR01635">
    <property type="entry name" value="tail_comp_S"/>
    <property type="match status" value="1"/>
</dbReference>
<reference evidence="1 2" key="1">
    <citation type="submission" date="2017-02" db="EMBL/GenBank/DDBJ databases">
        <title>Draft genome sequence of Haemophilus paracuniculus CCUG 43573 type strain.</title>
        <authorList>
            <person name="Engstrom-Jakobsson H."/>
            <person name="Salva-Serra F."/>
            <person name="Thorell K."/>
            <person name="Gonzales-Siles L."/>
            <person name="Karlsson R."/>
            <person name="Boulund F."/>
            <person name="Engstrand L."/>
            <person name="Kristiansson E."/>
            <person name="Moore E."/>
        </authorList>
    </citation>
    <scope>NUCLEOTIDE SEQUENCE [LARGE SCALE GENOMIC DNA]</scope>
    <source>
        <strain evidence="1 2">CCUG 43573</strain>
    </source>
</reference>
<dbReference type="AlphaFoldDB" id="A0A1T0AS94"/>
<dbReference type="EMBL" id="MUYA01000007">
    <property type="protein sequence ID" value="OOR99257.1"/>
    <property type="molecule type" value="Genomic_DNA"/>
</dbReference>
<dbReference type="Pfam" id="PF05069">
    <property type="entry name" value="Phage_tail_S"/>
    <property type="match status" value="1"/>
</dbReference>
<evidence type="ECO:0000313" key="1">
    <source>
        <dbReference type="EMBL" id="OOR99257.1"/>
    </source>
</evidence>
<name>A0A1T0AS94_9PAST</name>
<keyword evidence="2" id="KW-1185">Reference proteome</keyword>
<dbReference type="Proteomes" id="UP000190867">
    <property type="component" value="Unassembled WGS sequence"/>
</dbReference>
<protein>
    <submittedName>
        <fullName evidence="1">Phage virion morphogenesis protein</fullName>
    </submittedName>
</protein>
<dbReference type="InterPro" id="IPR006522">
    <property type="entry name" value="Phage_virion_morphogenesis"/>
</dbReference>
<accession>A0A1T0AS94</accession>
<proteinExistence type="predicted"/>
<sequence length="80" mass="9157">MFAKLKTARFMRQTANAQGLSLGYTGQNAFIANVHQFGLSSRVSKRARYKVKYDQRELLGFTEQDIEMIEDLVIERLAKG</sequence>
<gene>
    <name evidence="1" type="ORF">B0187_05735</name>
</gene>
<comment type="caution">
    <text evidence="1">The sequence shown here is derived from an EMBL/GenBank/DDBJ whole genome shotgun (WGS) entry which is preliminary data.</text>
</comment>
<evidence type="ECO:0000313" key="2">
    <source>
        <dbReference type="Proteomes" id="UP000190867"/>
    </source>
</evidence>